<dbReference type="RefSeq" id="WP_066063407.1">
    <property type="nucleotide sequence ID" value="NZ_CP013015.1"/>
</dbReference>
<gene>
    <name evidence="3" type="ORF">HS1_001594</name>
</gene>
<dbReference type="OrthoDB" id="9768949at2"/>
<evidence type="ECO:0000259" key="2">
    <source>
        <dbReference type="Pfam" id="PF13116"/>
    </source>
</evidence>
<dbReference type="InterPro" id="IPR025263">
    <property type="entry name" value="YhdP_central"/>
</dbReference>
<protein>
    <recommendedName>
        <fullName evidence="2">YhdP central domain-containing protein</fullName>
    </recommendedName>
</protein>
<dbReference type="GO" id="GO:0090313">
    <property type="term" value="P:regulation of protein targeting to membrane"/>
    <property type="evidence" value="ECO:0007669"/>
    <property type="project" value="TreeGrafter"/>
</dbReference>
<keyword evidence="1" id="KW-1133">Transmembrane helix</keyword>
<feature type="transmembrane region" description="Helical" evidence="1">
    <location>
        <begin position="7"/>
        <end position="33"/>
    </location>
</feature>
<dbReference type="AlphaFoldDB" id="A0A7U4QL59"/>
<sequence>MGKAKKSLVWILLGIGCFIIVLFLTLIILPYFLNLDFIKSKINQELRSRYQVSTQIGYISVRFLPRPKIVLKNTTVASDNFKAFFAVVSGYPKVWPILHKKLEIESVVLEKADLRFTLSSKSANSIAPIEVFKKQRKRLKALSFKAHIQLKDSSVEVLKEKTSIFKAHSIKLKADVKDSQIVLETSFSTPFSERIFLKARSSLSSLKGRAEVKNLRLEHLPLVSVNKKINKSQIDLELSFDFKSPTKFNLAFNIASPCFKSQSPNIFLKNAIAQGTLLKEGNNWELKLSRLELETPRIKGQGWLNTDVKKYHIAYDFYAQEIDVTGCRKLLLSVFSQSKAIKNIFKIVKAGKAESFHITQTAVNKKEFESLKTFKLQAEASMAEIDIPKVGLKVHNGQGGITIKEGVLYGENLSGIMEGAEIREAKIAIGIQAPHKDLNIEGAFTAPLKTGLFFLKKFVKNHLVQKELKLISKTEGIVSGKLVITGTYKTADVSLKGALVKGNILYARLPYPAFINRVGFSYNTEKICWQGLKGRFGHSVISNSKGEVDFSNPKIFLNIKEFSGKLIAHELNPWLKKQTFLNSLYQAFELSKGEVKVSSAQFVYKFGQPSSLNYAFHFNLKNSALFLSFLPKKAQIERGEGFVSPHLIKFRNTQGRLGNGTFFLSGEIKTPFTKERQIRLEGAGKITASLQDWIYDLANIPNSLKIKTPARVKTFKLDYHPQYTHLEINVLNPQKISLSFTLDYSPQKCSIRDFYLKENNKKCYLCLDLNWQKDPVLDLNFKGSLSSHTLDAILISNKYLNGFFEGEIKGKIDLAYLGNSELKGNLLVEGLSNLNGFKKLTIEKMSLNAKGQEIDIKKCALSLKETTLEAQGSIKFIEDFLGVNGEIFASVIDLNEISKLFPQRTSEKRPKVKINANIDAQIDLLRYNNVNLKQIEALITIKKSEKIKMEILKGNYCNLDLNGFIRTSKKETEVNISLNGEDLALNSLSQCLFQKDHLFEANYSLNGEFKAKGKKRPIEENSSGYFEFHSKKGRIYKATLLAKIFSLLNVIEVFKGRLPDLTKEGLYYKHFDIKASLQNGILNIESAVIDSPAMKIVGQGTFDISSSKLKMAILVAPLRTIDVVLSKIPILGKILTGKSKTFISVPLEVKGRIQNPQVVLLPPSAIGKGILGLMKRFIGAPIEIFKPLTYNLRNIERRLVC</sequence>
<keyword evidence="4" id="KW-1185">Reference proteome</keyword>
<dbReference type="InterPro" id="IPR052894">
    <property type="entry name" value="AsmA-related"/>
</dbReference>
<dbReference type="GO" id="GO:0005886">
    <property type="term" value="C:plasma membrane"/>
    <property type="evidence" value="ECO:0007669"/>
    <property type="project" value="TreeGrafter"/>
</dbReference>
<keyword evidence="1" id="KW-0472">Membrane</keyword>
<dbReference type="PROSITE" id="PS51257">
    <property type="entry name" value="PROKAR_LIPOPROTEIN"/>
    <property type="match status" value="1"/>
</dbReference>
<keyword evidence="1" id="KW-0812">Transmembrane</keyword>
<dbReference type="PANTHER" id="PTHR30441:SF4">
    <property type="entry name" value="PROTEIN ASMA"/>
    <property type="match status" value="1"/>
</dbReference>
<dbReference type="PANTHER" id="PTHR30441">
    <property type="entry name" value="DUF748 DOMAIN-CONTAINING PROTEIN"/>
    <property type="match status" value="1"/>
</dbReference>
<evidence type="ECO:0000313" key="4">
    <source>
        <dbReference type="Proteomes" id="UP000070560"/>
    </source>
</evidence>
<dbReference type="Pfam" id="PF13116">
    <property type="entry name" value="YhdP"/>
    <property type="match status" value="1"/>
</dbReference>
<proteinExistence type="predicted"/>
<organism evidence="3 4">
    <name type="scientific">Desulfofervidus auxilii</name>
    <dbReference type="NCBI Taxonomy" id="1621989"/>
    <lineage>
        <taxon>Bacteria</taxon>
        <taxon>Pseudomonadati</taxon>
        <taxon>Thermodesulfobacteriota</taxon>
        <taxon>Candidatus Desulfofervidia</taxon>
        <taxon>Candidatus Desulfofervidales</taxon>
        <taxon>Candidatus Desulfofervidaceae</taxon>
        <taxon>Candidatus Desulfofervidus</taxon>
    </lineage>
</organism>
<accession>A0A7U4QL59</accession>
<evidence type="ECO:0000256" key="1">
    <source>
        <dbReference type="SAM" id="Phobius"/>
    </source>
</evidence>
<dbReference type="KEGG" id="daw:HS1_001594"/>
<dbReference type="EMBL" id="CP013015">
    <property type="protein sequence ID" value="AMM41390.1"/>
    <property type="molecule type" value="Genomic_DNA"/>
</dbReference>
<dbReference type="Proteomes" id="UP000070560">
    <property type="component" value="Chromosome"/>
</dbReference>
<feature type="domain" description="YhdP central" evidence="2">
    <location>
        <begin position="840"/>
        <end position="1158"/>
    </location>
</feature>
<name>A0A7U4QL59_DESA2</name>
<reference evidence="3 4" key="1">
    <citation type="submission" date="2015-10" db="EMBL/GenBank/DDBJ databases">
        <title>Candidatus Desulfofervidus auxilii, a hydrogenotrophic sulfate-reducing bacterium involved in the thermophilic anaerobic oxidation of methane.</title>
        <authorList>
            <person name="Krukenberg V."/>
            <person name="Richter M."/>
            <person name="Wegener G."/>
        </authorList>
    </citation>
    <scope>NUCLEOTIDE SEQUENCE [LARGE SCALE GENOMIC DNA]</scope>
    <source>
        <strain evidence="3 4">HS1</strain>
    </source>
</reference>
<evidence type="ECO:0000313" key="3">
    <source>
        <dbReference type="EMBL" id="AMM41390.1"/>
    </source>
</evidence>